<reference evidence="1" key="1">
    <citation type="submission" date="2020-01" db="EMBL/GenBank/DDBJ databases">
        <title>Insect and environment-associated Actinomycetes.</title>
        <authorList>
            <person name="Currrie C."/>
            <person name="Chevrette M."/>
            <person name="Carlson C."/>
            <person name="Stubbendieck R."/>
            <person name="Wendt-Pienkowski E."/>
        </authorList>
    </citation>
    <scope>NUCLEOTIDE SEQUENCE</scope>
    <source>
        <strain evidence="1">SID505</strain>
    </source>
</reference>
<organism evidence="1">
    <name type="scientific">Streptomyces anulatus</name>
    <name type="common">Streptomyces chrysomallus</name>
    <dbReference type="NCBI Taxonomy" id="1892"/>
    <lineage>
        <taxon>Bacteria</taxon>
        <taxon>Bacillati</taxon>
        <taxon>Actinomycetota</taxon>
        <taxon>Actinomycetes</taxon>
        <taxon>Kitasatosporales</taxon>
        <taxon>Streptomycetaceae</taxon>
        <taxon>Streptomyces</taxon>
    </lineage>
</organism>
<accession>A0A6G3SU01</accession>
<dbReference type="AlphaFoldDB" id="A0A6G3SU01"/>
<gene>
    <name evidence="1" type="ORF">G3I43_19530</name>
</gene>
<proteinExistence type="predicted"/>
<name>A0A6G3SU01_STRAQ</name>
<dbReference type="RefSeq" id="WP_164258080.1">
    <property type="nucleotide sequence ID" value="NZ_CP086102.1"/>
</dbReference>
<dbReference type="EMBL" id="JAAGMK010000559">
    <property type="protein sequence ID" value="NEB86350.1"/>
    <property type="molecule type" value="Genomic_DNA"/>
</dbReference>
<comment type="caution">
    <text evidence="1">The sequence shown here is derived from an EMBL/GenBank/DDBJ whole genome shotgun (WGS) entry which is preliminary data.</text>
</comment>
<protein>
    <submittedName>
        <fullName evidence="1">Uncharacterized protein</fullName>
    </submittedName>
</protein>
<sequence>MNKKYLLLPAVLVVAAAVVATVQLWPTELKKLREQNLCLGMLTEQTVGLIQDGKGGAVVVEESIPDRSGSATKAADPIFSTICFVSRKNADDKSSARLQYTLDVRPTDTLNDRPKGATPVKGGLTGWVGQRQSEVQLPDGCAKEMKRPAAQYINVTLKISPVTLAGRDWDYASLMKDSRTVILEAVESLTKQYDCAA</sequence>
<evidence type="ECO:0000313" key="1">
    <source>
        <dbReference type="EMBL" id="NEB86350.1"/>
    </source>
</evidence>